<dbReference type="RefSeq" id="WP_201562795.1">
    <property type="nucleotide sequence ID" value="NZ_CAJGZK010000010.1"/>
</dbReference>
<proteinExistence type="predicted"/>
<evidence type="ECO:0000313" key="2">
    <source>
        <dbReference type="Proteomes" id="UP001596264"/>
    </source>
</evidence>
<accession>A0ABW1W2W9</accession>
<reference evidence="2" key="1">
    <citation type="journal article" date="2019" name="Int. J. Syst. Evol. Microbiol.">
        <title>The Global Catalogue of Microorganisms (GCM) 10K type strain sequencing project: providing services to taxonomists for standard genome sequencing and annotation.</title>
        <authorList>
            <consortium name="The Broad Institute Genomics Platform"/>
            <consortium name="The Broad Institute Genome Sequencing Center for Infectious Disease"/>
            <person name="Wu L."/>
            <person name="Ma J."/>
        </authorList>
    </citation>
    <scope>NUCLEOTIDE SEQUENCE [LARGE SCALE GENOMIC DNA]</scope>
    <source>
        <strain evidence="2">CCM 2050</strain>
    </source>
</reference>
<name>A0ABW1W2W9_9GAMM</name>
<comment type="caution">
    <text evidence="1">The sequence shown here is derived from an EMBL/GenBank/DDBJ whole genome shotgun (WGS) entry which is preliminary data.</text>
</comment>
<dbReference type="EMBL" id="JBHSTZ010000007">
    <property type="protein sequence ID" value="MFC6380391.1"/>
    <property type="molecule type" value="Genomic_DNA"/>
</dbReference>
<dbReference type="Pfam" id="PF11185">
    <property type="entry name" value="DUF2971"/>
    <property type="match status" value="1"/>
</dbReference>
<gene>
    <name evidence="1" type="ORF">ACFP58_02730</name>
</gene>
<evidence type="ECO:0000313" key="1">
    <source>
        <dbReference type="EMBL" id="MFC6380391.1"/>
    </source>
</evidence>
<sequence length="246" mass="28805">MIEPIEYYAVLTRYMPFIKLISMLEEGLFIPKANLFSDKWEDGLHLFDGTEDPFLTKEELTTAKDWIYVSCWYADEPETHAMWNSYGNSDNAVAIQTTQHDFKAAYHGSKIDPMCSYVGKVKYHMPANAQELYDNQTIRPWLGNNNDDSKDPKTTYPRFYLFHKHHAFSFEKEARFLLVDNDATVAKRNDRLGIHLSAKYSREMIKKIILHPNCSDWFENTIRKLVKDTYKLDIPIYKSSLVGHKN</sequence>
<protein>
    <submittedName>
        <fullName evidence="1">DUF2971 domain-containing protein</fullName>
    </submittedName>
</protein>
<dbReference type="Proteomes" id="UP001596264">
    <property type="component" value="Unassembled WGS sequence"/>
</dbReference>
<keyword evidence="2" id="KW-1185">Reference proteome</keyword>
<dbReference type="InterPro" id="IPR021352">
    <property type="entry name" value="DUF2971"/>
</dbReference>
<organism evidence="1 2">
    <name type="scientific">Psychrobacter glacincola</name>
    <dbReference type="NCBI Taxonomy" id="56810"/>
    <lineage>
        <taxon>Bacteria</taxon>
        <taxon>Pseudomonadati</taxon>
        <taxon>Pseudomonadota</taxon>
        <taxon>Gammaproteobacteria</taxon>
        <taxon>Moraxellales</taxon>
        <taxon>Moraxellaceae</taxon>
        <taxon>Psychrobacter</taxon>
    </lineage>
</organism>